<proteinExistence type="predicted"/>
<accession>A0AAD9JT90</accession>
<keyword evidence="9" id="KW-1185">Reference proteome</keyword>
<evidence type="ECO:0000256" key="5">
    <source>
        <dbReference type="ARBA" id="ARBA00023136"/>
    </source>
</evidence>
<dbReference type="Pfam" id="PF00001">
    <property type="entry name" value="7tm_1"/>
    <property type="match status" value="1"/>
</dbReference>
<feature type="transmembrane region" description="Helical" evidence="6">
    <location>
        <begin position="86"/>
        <end position="109"/>
    </location>
</feature>
<evidence type="ECO:0000256" key="6">
    <source>
        <dbReference type="SAM" id="Phobius"/>
    </source>
</evidence>
<feature type="transmembrane region" description="Helical" evidence="6">
    <location>
        <begin position="272"/>
        <end position="296"/>
    </location>
</feature>
<feature type="transmembrane region" description="Helical" evidence="6">
    <location>
        <begin position="129"/>
        <end position="152"/>
    </location>
</feature>
<dbReference type="EMBL" id="JAODUP010000161">
    <property type="protein sequence ID" value="KAK2158974.1"/>
    <property type="molecule type" value="Genomic_DNA"/>
</dbReference>
<dbReference type="PANTHER" id="PTHR22750">
    <property type="entry name" value="G-PROTEIN COUPLED RECEPTOR"/>
    <property type="match status" value="1"/>
</dbReference>
<feature type="transmembrane region" description="Helical" evidence="6">
    <location>
        <begin position="50"/>
        <end position="74"/>
    </location>
</feature>
<gene>
    <name evidence="8" type="ORF">LSH36_161g15002</name>
</gene>
<evidence type="ECO:0000256" key="2">
    <source>
        <dbReference type="ARBA" id="ARBA00022475"/>
    </source>
</evidence>
<dbReference type="SUPFAM" id="SSF81321">
    <property type="entry name" value="Family A G protein-coupled receptor-like"/>
    <property type="match status" value="1"/>
</dbReference>
<keyword evidence="3 6" id="KW-0812">Transmembrane</keyword>
<feature type="transmembrane region" description="Helical" evidence="6">
    <location>
        <begin position="221"/>
        <end position="243"/>
    </location>
</feature>
<name>A0AAD9JT90_9ANNE</name>
<evidence type="ECO:0000256" key="3">
    <source>
        <dbReference type="ARBA" id="ARBA00022692"/>
    </source>
</evidence>
<feature type="transmembrane region" description="Helical" evidence="6">
    <location>
        <begin position="316"/>
        <end position="334"/>
    </location>
</feature>
<protein>
    <recommendedName>
        <fullName evidence="7">G-protein coupled receptors family 1 profile domain-containing protein</fullName>
    </recommendedName>
</protein>
<keyword evidence="5 6" id="KW-0472">Membrane</keyword>
<dbReference type="Gene3D" id="1.20.1070.10">
    <property type="entry name" value="Rhodopsin 7-helix transmembrane proteins"/>
    <property type="match status" value="1"/>
</dbReference>
<comment type="caution">
    <text evidence="8">The sequence shown here is derived from an EMBL/GenBank/DDBJ whole genome shotgun (WGS) entry which is preliminary data.</text>
</comment>
<dbReference type="Proteomes" id="UP001208570">
    <property type="component" value="Unassembled WGS sequence"/>
</dbReference>
<evidence type="ECO:0000313" key="9">
    <source>
        <dbReference type="Proteomes" id="UP001208570"/>
    </source>
</evidence>
<evidence type="ECO:0000259" key="7">
    <source>
        <dbReference type="PROSITE" id="PS50262"/>
    </source>
</evidence>
<organism evidence="8 9">
    <name type="scientific">Paralvinella palmiformis</name>
    <dbReference type="NCBI Taxonomy" id="53620"/>
    <lineage>
        <taxon>Eukaryota</taxon>
        <taxon>Metazoa</taxon>
        <taxon>Spiralia</taxon>
        <taxon>Lophotrochozoa</taxon>
        <taxon>Annelida</taxon>
        <taxon>Polychaeta</taxon>
        <taxon>Sedentaria</taxon>
        <taxon>Canalipalpata</taxon>
        <taxon>Terebellida</taxon>
        <taxon>Terebelliformia</taxon>
        <taxon>Alvinellidae</taxon>
        <taxon>Paralvinella</taxon>
    </lineage>
</organism>
<evidence type="ECO:0000256" key="4">
    <source>
        <dbReference type="ARBA" id="ARBA00022989"/>
    </source>
</evidence>
<dbReference type="InterPro" id="IPR017452">
    <property type="entry name" value="GPCR_Rhodpsn_7TM"/>
</dbReference>
<keyword evidence="2" id="KW-1003">Cell membrane</keyword>
<dbReference type="InterPro" id="IPR000276">
    <property type="entry name" value="GPCR_Rhodpsn"/>
</dbReference>
<keyword evidence="4 6" id="KW-1133">Transmembrane helix</keyword>
<evidence type="ECO:0000256" key="1">
    <source>
        <dbReference type="ARBA" id="ARBA00004651"/>
    </source>
</evidence>
<dbReference type="PRINTS" id="PR00237">
    <property type="entry name" value="GPCRRHODOPSN"/>
</dbReference>
<dbReference type="CDD" id="cd00637">
    <property type="entry name" value="7tm_classA_rhodopsin-like"/>
    <property type="match status" value="1"/>
</dbReference>
<feature type="transmembrane region" description="Helical" evidence="6">
    <location>
        <begin position="173"/>
        <end position="196"/>
    </location>
</feature>
<dbReference type="GO" id="GO:0004930">
    <property type="term" value="F:G protein-coupled receptor activity"/>
    <property type="evidence" value="ECO:0007669"/>
    <property type="project" value="InterPro"/>
</dbReference>
<sequence length="411" mass="47241">MILNFVPTIKMADNTTTLFDGNRSAYSSEDIYEFELGYRVRMILTMPQNIIALILGVAAISLNILSILAISRLLHAQLTSHFRLILNLAISDILIGVSLIMFIFINAFVEQYPLGQGPPDRRRLSRCLYIFTRGLNCTGLAITLLNLMGMAIDHYIAIMRPLHYGVVLSRERSVCMISCLWVFAILVGFSDFFSAYPKYSQFRGKYNFCEFIHLTKYNEEYTVFVLALICLVIMLFIYIRIYVEVRRHGSRQPMHTSPPDFIKNKKAIVTTLLILGTFILCWLPLCIFTIVLVILVSINPAVIVQNTQVLYKVDLYLFNLMLLNAIADPIIYAARVKEVQFGYRRLCCRRRWRRRRSNASYEITQFTTYQDVPRKTSRGSNTGVMFDKQNLNQVAIPMLKPTEISIISPSD</sequence>
<dbReference type="GO" id="GO:0005886">
    <property type="term" value="C:plasma membrane"/>
    <property type="evidence" value="ECO:0007669"/>
    <property type="project" value="UniProtKB-SubCell"/>
</dbReference>
<dbReference type="AlphaFoldDB" id="A0AAD9JT90"/>
<dbReference type="PROSITE" id="PS50262">
    <property type="entry name" value="G_PROTEIN_RECEP_F1_2"/>
    <property type="match status" value="1"/>
</dbReference>
<feature type="domain" description="G-protein coupled receptors family 1 profile" evidence="7">
    <location>
        <begin position="62"/>
        <end position="332"/>
    </location>
</feature>
<evidence type="ECO:0000313" key="8">
    <source>
        <dbReference type="EMBL" id="KAK2158974.1"/>
    </source>
</evidence>
<comment type="subcellular location">
    <subcellularLocation>
        <location evidence="1">Cell membrane</location>
        <topology evidence="1">Multi-pass membrane protein</topology>
    </subcellularLocation>
</comment>
<reference evidence="8" key="1">
    <citation type="journal article" date="2023" name="Mol. Biol. Evol.">
        <title>Third-Generation Sequencing Reveals the Adaptive Role of the Epigenome in Three Deep-Sea Polychaetes.</title>
        <authorList>
            <person name="Perez M."/>
            <person name="Aroh O."/>
            <person name="Sun Y."/>
            <person name="Lan Y."/>
            <person name="Juniper S.K."/>
            <person name="Young C.R."/>
            <person name="Angers B."/>
            <person name="Qian P.Y."/>
        </authorList>
    </citation>
    <scope>NUCLEOTIDE SEQUENCE</scope>
    <source>
        <strain evidence="8">P08H-3</strain>
    </source>
</reference>